<evidence type="ECO:0000313" key="2">
    <source>
        <dbReference type="Proteomes" id="UP001172155"/>
    </source>
</evidence>
<accession>A0AA40F4U6</accession>
<feature type="non-terminal residue" evidence="1">
    <location>
        <position position="1"/>
    </location>
</feature>
<organism evidence="1 2">
    <name type="scientific">Schizothecium vesticola</name>
    <dbReference type="NCBI Taxonomy" id="314040"/>
    <lineage>
        <taxon>Eukaryota</taxon>
        <taxon>Fungi</taxon>
        <taxon>Dikarya</taxon>
        <taxon>Ascomycota</taxon>
        <taxon>Pezizomycotina</taxon>
        <taxon>Sordariomycetes</taxon>
        <taxon>Sordariomycetidae</taxon>
        <taxon>Sordariales</taxon>
        <taxon>Schizotheciaceae</taxon>
        <taxon>Schizothecium</taxon>
    </lineage>
</organism>
<protein>
    <submittedName>
        <fullName evidence="1">Uncharacterized protein</fullName>
    </submittedName>
</protein>
<name>A0AA40F4U6_9PEZI</name>
<reference evidence="1" key="1">
    <citation type="submission" date="2023-06" db="EMBL/GenBank/DDBJ databases">
        <title>Genome-scale phylogeny and comparative genomics of the fungal order Sordariales.</title>
        <authorList>
            <consortium name="Lawrence Berkeley National Laboratory"/>
            <person name="Hensen N."/>
            <person name="Bonometti L."/>
            <person name="Westerberg I."/>
            <person name="Brannstrom I.O."/>
            <person name="Guillou S."/>
            <person name="Cros-Aarteil S."/>
            <person name="Calhoun S."/>
            <person name="Haridas S."/>
            <person name="Kuo A."/>
            <person name="Mondo S."/>
            <person name="Pangilinan J."/>
            <person name="Riley R."/>
            <person name="LaButti K."/>
            <person name="Andreopoulos B."/>
            <person name="Lipzen A."/>
            <person name="Chen C."/>
            <person name="Yanf M."/>
            <person name="Daum C."/>
            <person name="Ng V."/>
            <person name="Clum A."/>
            <person name="Steindorff A."/>
            <person name="Ohm R."/>
            <person name="Martin F."/>
            <person name="Silar P."/>
            <person name="Natvig D."/>
            <person name="Lalanne C."/>
            <person name="Gautier V."/>
            <person name="Ament-velasquez S.L."/>
            <person name="Kruys A."/>
            <person name="Hutchinson M.I."/>
            <person name="Powell A.J."/>
            <person name="Barry K."/>
            <person name="Miller A.N."/>
            <person name="Grigoriev I.V."/>
            <person name="Debuchy R."/>
            <person name="Gladieux P."/>
            <person name="Thoren M.H."/>
            <person name="Johannesson H."/>
        </authorList>
    </citation>
    <scope>NUCLEOTIDE SEQUENCE</scope>
    <source>
        <strain evidence="1">SMH3187-1</strain>
    </source>
</reference>
<keyword evidence="2" id="KW-1185">Reference proteome</keyword>
<dbReference type="Proteomes" id="UP001172155">
    <property type="component" value="Unassembled WGS sequence"/>
</dbReference>
<evidence type="ECO:0000313" key="1">
    <source>
        <dbReference type="EMBL" id="KAK0751249.1"/>
    </source>
</evidence>
<dbReference type="EMBL" id="JAUKUD010000002">
    <property type="protein sequence ID" value="KAK0751249.1"/>
    <property type="molecule type" value="Genomic_DNA"/>
</dbReference>
<gene>
    <name evidence="1" type="ORF">B0T18DRAFT_320394</name>
</gene>
<dbReference type="AlphaFoldDB" id="A0AA40F4U6"/>
<sequence length="91" mass="9125">VTGAGSVYVLAKHINPRTLSSVLLTEIADTIDGGVGSNTAGSFLGCGSGGGIMGVVANASSPAYNTDTYKAPRAKLQDIIIKIVSATLSSR</sequence>
<comment type="caution">
    <text evidence="1">The sequence shown here is derived from an EMBL/GenBank/DDBJ whole genome shotgun (WGS) entry which is preliminary data.</text>
</comment>
<proteinExistence type="predicted"/>